<feature type="region of interest" description="Disordered" evidence="1">
    <location>
        <begin position="556"/>
        <end position="589"/>
    </location>
</feature>
<evidence type="ECO:0000313" key="4">
    <source>
        <dbReference type="Proteomes" id="UP000028864"/>
    </source>
</evidence>
<organism evidence="3 4">
    <name type="scientific">Mycolicibacterium neoaurum</name>
    <name type="common">Mycobacterium neoaurum</name>
    <dbReference type="NCBI Taxonomy" id="1795"/>
    <lineage>
        <taxon>Bacteria</taxon>
        <taxon>Bacillati</taxon>
        <taxon>Actinomycetota</taxon>
        <taxon>Actinomycetes</taxon>
        <taxon>Mycobacteriales</taxon>
        <taxon>Mycobacteriaceae</taxon>
        <taxon>Mycolicibacterium</taxon>
    </lineage>
</organism>
<dbReference type="InterPro" id="IPR002931">
    <property type="entry name" value="Transglutaminase-like"/>
</dbReference>
<name>A0AAV2WIN3_MYCNE</name>
<proteinExistence type="predicted"/>
<evidence type="ECO:0000259" key="2">
    <source>
        <dbReference type="SMART" id="SM00460"/>
    </source>
</evidence>
<dbReference type="PANTHER" id="PTHR33490">
    <property type="entry name" value="BLR5614 PROTEIN-RELATED"/>
    <property type="match status" value="1"/>
</dbReference>
<reference evidence="3" key="1">
    <citation type="submission" date="2014-05" db="EMBL/GenBank/DDBJ databases">
        <authorList>
            <person name="Urmite Genomes"/>
        </authorList>
    </citation>
    <scope>NUCLEOTIDE SEQUENCE</scope>
    <source>
        <strain evidence="3">DSM 44074</strain>
    </source>
</reference>
<feature type="domain" description="Transglutaminase-like" evidence="2">
    <location>
        <begin position="180"/>
        <end position="256"/>
    </location>
</feature>
<dbReference type="PANTHER" id="PTHR33490:SF1">
    <property type="entry name" value="SLL1233 PROTEIN"/>
    <property type="match status" value="1"/>
</dbReference>
<evidence type="ECO:0000313" key="3">
    <source>
        <dbReference type="EMBL" id="CDQ44052.1"/>
    </source>
</evidence>
<gene>
    <name evidence="3" type="ORF">BN1047_01928</name>
</gene>
<dbReference type="Proteomes" id="UP000028864">
    <property type="component" value="Unassembled WGS sequence"/>
</dbReference>
<dbReference type="SMART" id="SM00460">
    <property type="entry name" value="TGc"/>
    <property type="match status" value="1"/>
</dbReference>
<dbReference type="InterPro" id="IPR013589">
    <property type="entry name" value="Bac_transglu_N"/>
</dbReference>
<accession>A0AAV2WIN3</accession>
<dbReference type="Pfam" id="PF01841">
    <property type="entry name" value="Transglut_core"/>
    <property type="match status" value="1"/>
</dbReference>
<dbReference type="Pfam" id="PF09899">
    <property type="entry name" value="DUF2126"/>
    <property type="match status" value="1"/>
</dbReference>
<dbReference type="RefSeq" id="WP_030135225.1">
    <property type="nucleotide sequence ID" value="NZ_CP074376.1"/>
</dbReference>
<reference evidence="3" key="2">
    <citation type="submission" date="2015-09" db="EMBL/GenBank/DDBJ databases">
        <title>Draft genome sequence of Mycobacterium neoaurum DSM 44074.</title>
        <authorList>
            <person name="Croce O."/>
            <person name="Robert C."/>
            <person name="Raoult D."/>
            <person name="Drancourt M."/>
        </authorList>
    </citation>
    <scope>NUCLEOTIDE SEQUENCE</scope>
    <source>
        <strain evidence="3">DSM 44074</strain>
    </source>
</reference>
<sequence length="1104" mass="120856">MGIKVALEHRTSYTFDRLVDIHPHVVRLRPAPHSRTPIEAYSLQVEPADHFINWQQDAFGNFLARLVFPDRARSLTITVGLIADLKVINPFDFFIEEWAEHFPFRYPKELLADLEPYLRPVDESEEGSGPGELVRKWVENLTIAEGTRTIDFLVNLNAAVRADVGYSVRMEPGVQTPDHTLRTGIGSCRDSAWLLVSVLRQLGLAARFVSGYLVQLASDVEALDGPSGPAADFTDLHAWTEVFIPGAGWIGLDPTSALFAGEGHIPLSATPHPESAAPITGAIGPAEATLDFSNVVTRIHEDPRVTLPYTEQSWAAINALGEQVDARLAAGDVRLTVGGEPTFVSVDNQTDPEWTTAADGPHKRERASVLAERLRRVWAPNGLVQRSQGKWYPGEPLPRWQIGLMWRTDGEPLWNDPALLADPWADPKPDPAPAGADAQLLAAVADGLTLPARQVRPAYEDPLSRLAGAVRQPAGDPVEESDDLADDSPARRAALLARLDEPVAEPAAHVLPLHRRADDSGWASADWTLRRGRIVLLEGDSPAGLRLPLNSISWRPPQPTFATDPLSPRGGLARGPARQAQAPVEDAETAPPTALVAEIRNGLLYVFLPPTDALEHFVDLVARVEAAAAAIETPVIIEGYGPPDDGRLTSMSVTPDPGVIEINVAPTRSFAEQRAQLETLYNEARLARLSTESFDVDGSHGGTGGGNHITLGGVTPADSPLLRRPDLLVSLLTYWQRHPALSYLFAGRFIGTTSQAPRVDEGRSEALYELEIAFAEIDRLAQEGAAQAWVTDRALRHLLTDITGNTHRAEFCIDKLYSPDSPRGRLGLLELRGFEMPPHYQMAMVQSLLVRALVARFWDEPLRAPLIRHGANLHGRYLLPHFLIHDIADVAADLREHGIDFDTSWLDPFTEFRFPRIGTAVFDGVEIELRGAIEPWNVLGEESTAGGTARYVDSSVERVQVRLVGADRNRYIVTVNGHPVPLLATDKADIQVGGVRYRAWQPPSALHPTITVDGPLRFELVDAASGVSRGGCTYHIAHPGGRSYERPPVNAVEAESRRGRRFEATGFTPGRVDLADLREKQARQSTDMGAPGILDLRRVRTVLR</sequence>
<dbReference type="Pfam" id="PF08379">
    <property type="entry name" value="Bact_transglu_N"/>
    <property type="match status" value="1"/>
</dbReference>
<protein>
    <submittedName>
        <fullName evidence="3">Transglutaminase domain-containing protein</fullName>
    </submittedName>
</protein>
<dbReference type="InterPro" id="IPR018667">
    <property type="entry name" value="DUF2126"/>
</dbReference>
<dbReference type="EMBL" id="LK021338">
    <property type="protein sequence ID" value="CDQ44052.1"/>
    <property type="molecule type" value="Genomic_DNA"/>
</dbReference>
<dbReference type="InterPro" id="IPR038765">
    <property type="entry name" value="Papain-like_cys_pep_sf"/>
</dbReference>
<dbReference type="AlphaFoldDB" id="A0AAV2WIN3"/>
<dbReference type="SUPFAM" id="SSF54001">
    <property type="entry name" value="Cysteine proteinases"/>
    <property type="match status" value="1"/>
</dbReference>
<dbReference type="Gene3D" id="3.10.620.30">
    <property type="match status" value="1"/>
</dbReference>
<evidence type="ECO:0000256" key="1">
    <source>
        <dbReference type="SAM" id="MobiDB-lite"/>
    </source>
</evidence>